<dbReference type="GO" id="GO:0019843">
    <property type="term" value="F:rRNA binding"/>
    <property type="evidence" value="ECO:0007669"/>
    <property type="project" value="UniProtKB-UniRule"/>
</dbReference>
<gene>
    <name evidence="4 5" type="primary">rplW</name>
</gene>
<dbReference type="InterPro" id="IPR012678">
    <property type="entry name" value="Ribosomal_uL23/eL15/eS24_sf"/>
</dbReference>
<evidence type="ECO:0000256" key="3">
    <source>
        <dbReference type="ARBA" id="ARBA00023274"/>
    </source>
</evidence>
<dbReference type="Gene3D" id="3.30.70.330">
    <property type="match status" value="1"/>
</dbReference>
<keyword evidence="2 4" id="KW-0689">Ribosomal protein</keyword>
<dbReference type="InterPro" id="IPR013025">
    <property type="entry name" value="Ribosomal_uL23-like"/>
</dbReference>
<accession>A0A0H4T3A0</accession>
<keyword evidence="3 4" id="KW-0687">Ribonucleoprotein</keyword>
<comment type="similarity">
    <text evidence="1 4">Belongs to the universal ribosomal protein uL23 family.</text>
</comment>
<dbReference type="GO" id="GO:1990904">
    <property type="term" value="C:ribonucleoprotein complex"/>
    <property type="evidence" value="ECO:0007669"/>
    <property type="project" value="UniProtKB-KW"/>
</dbReference>
<keyword evidence="4" id="KW-0699">rRNA-binding</keyword>
<dbReference type="SUPFAM" id="SSF54189">
    <property type="entry name" value="Ribosomal proteins S24e, L23 and L15e"/>
    <property type="match status" value="1"/>
</dbReference>
<keyword evidence="4" id="KW-0694">RNA-binding</keyword>
<dbReference type="InterPro" id="IPR012677">
    <property type="entry name" value="Nucleotide-bd_a/b_plait_sf"/>
</dbReference>
<name>A0A0H4T3A0_9BACT</name>
<evidence type="ECO:0000256" key="1">
    <source>
        <dbReference type="ARBA" id="ARBA00006700"/>
    </source>
</evidence>
<dbReference type="Pfam" id="PF00276">
    <property type="entry name" value="Ribosomal_L23"/>
    <property type="match status" value="1"/>
</dbReference>
<dbReference type="HAMAP" id="MF_01369_B">
    <property type="entry name" value="Ribosomal_uL23_B"/>
    <property type="match status" value="1"/>
</dbReference>
<comment type="function">
    <text evidence="4">One of the early assembly proteins it binds 23S rRNA. One of the proteins that surrounds the polypeptide exit tunnel on the outside of the ribosome. Forms the main docking site for trigger factor binding to the ribosome.</text>
</comment>
<dbReference type="EMBL" id="KT006954">
    <property type="protein sequence ID" value="AKQ01190.1"/>
    <property type="molecule type" value="Genomic_DNA"/>
</dbReference>
<dbReference type="AlphaFoldDB" id="A0A0H4T3A0"/>
<evidence type="ECO:0000313" key="5">
    <source>
        <dbReference type="EMBL" id="AKQ01190.1"/>
    </source>
</evidence>
<proteinExistence type="inferred from homology"/>
<sequence>MNHLYSVLKKPVISEKSVSSSNENHYYFFVEKEVNKITVAEAIKEIYGIKPLSVKIINLPKKMSGKGRVKRLAKKKAVVVLAKKDKLDIAKMKFL</sequence>
<evidence type="ECO:0000256" key="2">
    <source>
        <dbReference type="ARBA" id="ARBA00022980"/>
    </source>
</evidence>
<dbReference type="GO" id="GO:0003735">
    <property type="term" value="F:structural constituent of ribosome"/>
    <property type="evidence" value="ECO:0007669"/>
    <property type="project" value="InterPro"/>
</dbReference>
<dbReference type="GO" id="GO:0006412">
    <property type="term" value="P:translation"/>
    <property type="evidence" value="ECO:0007669"/>
    <property type="project" value="UniProtKB-UniRule"/>
</dbReference>
<reference evidence="5" key="1">
    <citation type="journal article" date="2015" name="ISME J.">
        <title>Aquifer environment selects for microbial species cohorts in sediment and groundwater.</title>
        <authorList>
            <person name="Hug L.A."/>
            <person name="Thomas B.C."/>
            <person name="Brown C.T."/>
            <person name="Frischkorn K.R."/>
            <person name="Williams K.H."/>
            <person name="Tringe S.G."/>
            <person name="Banfield J.F."/>
        </authorList>
    </citation>
    <scope>NUCLEOTIDE SEQUENCE</scope>
</reference>
<comment type="subunit">
    <text evidence="4">Part of the 50S ribosomal subunit. Contacts protein L29, and trigger factor when it is bound to the ribosome.</text>
</comment>
<dbReference type="GO" id="GO:0005840">
    <property type="term" value="C:ribosome"/>
    <property type="evidence" value="ECO:0007669"/>
    <property type="project" value="UniProtKB-KW"/>
</dbReference>
<protein>
    <recommendedName>
        <fullName evidence="4">Large ribosomal subunit protein uL23</fullName>
    </recommendedName>
</protein>
<organism evidence="5">
    <name type="scientific">uncultured bacterium Rifle_16ft_4_minimus_15147</name>
    <dbReference type="NCBI Taxonomy" id="1665153"/>
    <lineage>
        <taxon>Bacteria</taxon>
        <taxon>environmental samples</taxon>
    </lineage>
</organism>
<evidence type="ECO:0000256" key="4">
    <source>
        <dbReference type="HAMAP-Rule" id="MF_01369"/>
    </source>
</evidence>